<dbReference type="KEGG" id="vg:14516056"/>
<dbReference type="RefSeq" id="YP_007349190.1">
    <property type="nucleotide sequence ID" value="NC_020081.2"/>
</dbReference>
<protein>
    <submittedName>
        <fullName evidence="1">Uncharacterized protein</fullName>
    </submittedName>
</protein>
<accession>L0LA75</accession>
<evidence type="ECO:0000313" key="1">
    <source>
        <dbReference type="EMBL" id="AGB62597.1"/>
    </source>
</evidence>
<dbReference type="Proteomes" id="UP000010364">
    <property type="component" value="Segment"/>
</dbReference>
<evidence type="ECO:0000313" key="2">
    <source>
        <dbReference type="Proteomes" id="UP000010364"/>
    </source>
</evidence>
<dbReference type="EMBL" id="JX238501">
    <property type="protein sequence ID" value="AGB62597.1"/>
    <property type="molecule type" value="Genomic_DNA"/>
</dbReference>
<dbReference type="GeneID" id="14516056"/>
<reference evidence="1" key="1">
    <citation type="submission" date="2013-11" db="EMBL/GenBank/DDBJ databases">
        <title>Discovery of phiAGATE novel phage infecting Bacillus pumilus leads to new insights in phylogeny of subfamily Spounavirinae.</title>
        <authorList>
            <person name="Barylski J."/>
            <person name="Nowicki G."/>
            <person name="Gozdzicka-Jozefiak A."/>
        </authorList>
    </citation>
    <scope>NUCLEOTIDE SEQUENCE [LARGE SCALE GENOMIC DNA]</scope>
</reference>
<organism evidence="1 2">
    <name type="scientific">Bacillus phage phiAGATE</name>
    <dbReference type="NCBI Taxonomy" id="1204533"/>
    <lineage>
        <taxon>Viruses</taxon>
        <taxon>Duplodnaviria</taxon>
        <taxon>Heunggongvirae</taxon>
        <taxon>Uroviricota</taxon>
        <taxon>Caudoviricetes</taxon>
        <taxon>Herelleviridae</taxon>
        <taxon>Bastillevirinae</taxon>
        <taxon>Agatevirus</taxon>
        <taxon>Agatevirus agate</taxon>
    </lineage>
</organism>
<keyword evidence="2" id="KW-1185">Reference proteome</keyword>
<proteinExistence type="predicted"/>
<name>L0LA75_9CAUD</name>
<sequence>MIKSPRMFNEGRLVVTLSQEAALLAIRERYDQFELTKIVMEKWECWNNEVPHKEEGTVYRHLGDIELSDLITAAITGRFTTEVSEKHIIERCMEDAYGHDREKAKILGEILTLFDEYSCL</sequence>